<protein>
    <submittedName>
        <fullName evidence="2">Sperm protein</fullName>
    </submittedName>
</protein>
<name>M9WA77_HALRU</name>
<dbReference type="EMBL" id="KC752603">
    <property type="protein sequence ID" value="AGJ90062.1"/>
    <property type="molecule type" value="mRNA"/>
</dbReference>
<evidence type="ECO:0000313" key="2">
    <source>
        <dbReference type="EMBL" id="AGJ90062.1"/>
    </source>
</evidence>
<feature type="chain" id="PRO_5004103863" evidence="1">
    <location>
        <begin position="27"/>
        <end position="71"/>
    </location>
</feature>
<keyword evidence="1" id="KW-0732">Signal</keyword>
<proteinExistence type="evidence at transcript level"/>
<organism evidence="2">
    <name type="scientific">Haliotis rufescens</name>
    <name type="common">California red abalone</name>
    <dbReference type="NCBI Taxonomy" id="6454"/>
    <lineage>
        <taxon>Eukaryota</taxon>
        <taxon>Metazoa</taxon>
        <taxon>Spiralia</taxon>
        <taxon>Lophotrochozoa</taxon>
        <taxon>Mollusca</taxon>
        <taxon>Gastropoda</taxon>
        <taxon>Vetigastropoda</taxon>
        <taxon>Lepetellida</taxon>
        <taxon>Haliotoidea</taxon>
        <taxon>Haliotidae</taxon>
        <taxon>Haliotis</taxon>
    </lineage>
</organism>
<feature type="signal peptide" evidence="1">
    <location>
        <begin position="1"/>
        <end position="26"/>
    </location>
</feature>
<sequence>MKIFSFVTLTVVAAVLMCGVFVETEAQGRISCSAVSQLLTFCRGCPAHTFCARRNELGNCYYECALSDFVM</sequence>
<evidence type="ECO:0000256" key="1">
    <source>
        <dbReference type="SAM" id="SignalP"/>
    </source>
</evidence>
<accession>M9WA77</accession>
<dbReference type="AlphaFoldDB" id="M9WA77"/>
<reference evidence="2" key="1">
    <citation type="journal article" date="2013" name="Mol. Reprod. Dev.">
        <title>Mass spectrometry and next-generation sequencing reveal an abundant and rapidly evolving abalone sperm protein.</title>
        <authorList>
            <person name="Palmer M.R."/>
            <person name="McDowall M.H."/>
            <person name="Stewart L."/>
            <person name="Ouaddi A."/>
            <person name="Maccoss M.J."/>
            <person name="Swanson W.J."/>
        </authorList>
    </citation>
    <scope>NUCLEOTIDE SEQUENCE</scope>
    <source>
        <strain evidence="2">Comp6</strain>
    </source>
</reference>